<dbReference type="EMBL" id="OC883234">
    <property type="protein sequence ID" value="CAD7643175.1"/>
    <property type="molecule type" value="Genomic_DNA"/>
</dbReference>
<dbReference type="InterPro" id="IPR001314">
    <property type="entry name" value="Peptidase_S1A"/>
</dbReference>
<dbReference type="PRINTS" id="PR00722">
    <property type="entry name" value="CHYMOTRYPSIN"/>
</dbReference>
<protein>
    <recommendedName>
        <fullName evidence="3">Peptidase S1 domain-containing protein</fullName>
    </recommendedName>
</protein>
<keyword evidence="5" id="KW-1185">Reference proteome</keyword>
<keyword evidence="2" id="KW-0645">Protease</keyword>
<keyword evidence="2" id="KW-0720">Serine protease</keyword>
<gene>
    <name evidence="4" type="ORF">OSB1V03_LOCUS19468</name>
</gene>
<dbReference type="InterPro" id="IPR001254">
    <property type="entry name" value="Trypsin_dom"/>
</dbReference>
<dbReference type="Proteomes" id="UP000759131">
    <property type="component" value="Unassembled WGS sequence"/>
</dbReference>
<dbReference type="EMBL" id="CAJPIZ010028659">
    <property type="protein sequence ID" value="CAG2119520.1"/>
    <property type="molecule type" value="Genomic_DNA"/>
</dbReference>
<evidence type="ECO:0000256" key="2">
    <source>
        <dbReference type="RuleBase" id="RU363034"/>
    </source>
</evidence>
<dbReference type="SMART" id="SM00020">
    <property type="entry name" value="Tryp_SPc"/>
    <property type="match status" value="1"/>
</dbReference>
<dbReference type="InterPro" id="IPR033116">
    <property type="entry name" value="TRYPSIN_SER"/>
</dbReference>
<dbReference type="PROSITE" id="PS50240">
    <property type="entry name" value="TRYPSIN_DOM"/>
    <property type="match status" value="1"/>
</dbReference>
<evidence type="ECO:0000313" key="4">
    <source>
        <dbReference type="EMBL" id="CAD7643175.1"/>
    </source>
</evidence>
<dbReference type="GO" id="GO:0006508">
    <property type="term" value="P:proteolysis"/>
    <property type="evidence" value="ECO:0007669"/>
    <property type="project" value="UniProtKB-KW"/>
</dbReference>
<dbReference type="Pfam" id="PF00089">
    <property type="entry name" value="Trypsin"/>
    <property type="match status" value="1"/>
</dbReference>
<reference evidence="4" key="1">
    <citation type="submission" date="2020-11" db="EMBL/GenBank/DDBJ databases">
        <authorList>
            <person name="Tran Van P."/>
        </authorList>
    </citation>
    <scope>NUCLEOTIDE SEQUENCE</scope>
</reference>
<dbReference type="CDD" id="cd00190">
    <property type="entry name" value="Tryp_SPc"/>
    <property type="match status" value="1"/>
</dbReference>
<proteinExistence type="predicted"/>
<evidence type="ECO:0000313" key="5">
    <source>
        <dbReference type="Proteomes" id="UP000759131"/>
    </source>
</evidence>
<organism evidence="4">
    <name type="scientific">Medioppia subpectinata</name>
    <dbReference type="NCBI Taxonomy" id="1979941"/>
    <lineage>
        <taxon>Eukaryota</taxon>
        <taxon>Metazoa</taxon>
        <taxon>Ecdysozoa</taxon>
        <taxon>Arthropoda</taxon>
        <taxon>Chelicerata</taxon>
        <taxon>Arachnida</taxon>
        <taxon>Acari</taxon>
        <taxon>Acariformes</taxon>
        <taxon>Sarcoptiformes</taxon>
        <taxon>Oribatida</taxon>
        <taxon>Brachypylina</taxon>
        <taxon>Oppioidea</taxon>
        <taxon>Oppiidae</taxon>
        <taxon>Medioppia</taxon>
    </lineage>
</organism>
<dbReference type="Gene3D" id="2.40.10.10">
    <property type="entry name" value="Trypsin-like serine proteases"/>
    <property type="match status" value="2"/>
</dbReference>
<keyword evidence="2" id="KW-0378">Hydrolase</keyword>
<dbReference type="GO" id="GO:0004252">
    <property type="term" value="F:serine-type endopeptidase activity"/>
    <property type="evidence" value="ECO:0007669"/>
    <property type="project" value="InterPro"/>
</dbReference>
<name>A0A7R9LKB8_9ACAR</name>
<evidence type="ECO:0000256" key="1">
    <source>
        <dbReference type="ARBA" id="ARBA00023157"/>
    </source>
</evidence>
<dbReference type="InterPro" id="IPR043504">
    <property type="entry name" value="Peptidase_S1_PA_chymotrypsin"/>
</dbReference>
<dbReference type="AlphaFoldDB" id="A0A7R9LKB8"/>
<accession>A0A7R9LKB8</accession>
<dbReference type="OrthoDB" id="5565075at2759"/>
<dbReference type="SUPFAM" id="SSF50494">
    <property type="entry name" value="Trypsin-like serine proteases"/>
    <property type="match status" value="1"/>
</dbReference>
<dbReference type="PROSITE" id="PS00134">
    <property type="entry name" value="TRYPSIN_HIS"/>
    <property type="match status" value="1"/>
</dbReference>
<feature type="non-terminal residue" evidence="4">
    <location>
        <position position="1"/>
    </location>
</feature>
<sequence length="340" mass="36644">QIICDTVKDWTSAASNGQQSYAKIRNKLTNESIVTDTCGLSTVKDPAVADKIVGGNEASRGQFPYQVLLRMRRRDNRVMICGGSILNERWILTAAHCVTNERTGDPYVVAVEVTAGAVRKTDNGSDVQRVSADCVVANEKWIGLKGGFANDLALVRLPTGTTSSTSTATTTTTPTANTNLTATPLTLTHRSGGIVNGVCLPLRGRSGRPYEYVGKARISGWGVTERGKSSPMLKFTDVGLIGDDRCRAANHLPFPIVESMLCQGADRTSPCFGDSGGPLVVRVRGRYTQIGVVSTGPSQCANPNDPNGVYTQVSHFLNWIENTVSRNSHDKCFGFRLKQF</sequence>
<keyword evidence="1" id="KW-1015">Disulfide bond</keyword>
<dbReference type="PANTHER" id="PTHR24252:SF7">
    <property type="entry name" value="HYALIN"/>
    <property type="match status" value="1"/>
</dbReference>
<dbReference type="PROSITE" id="PS00135">
    <property type="entry name" value="TRYPSIN_SER"/>
    <property type="match status" value="1"/>
</dbReference>
<dbReference type="InterPro" id="IPR018114">
    <property type="entry name" value="TRYPSIN_HIS"/>
</dbReference>
<dbReference type="PANTHER" id="PTHR24252">
    <property type="entry name" value="ACROSIN-RELATED"/>
    <property type="match status" value="1"/>
</dbReference>
<dbReference type="InterPro" id="IPR009003">
    <property type="entry name" value="Peptidase_S1_PA"/>
</dbReference>
<evidence type="ECO:0000259" key="3">
    <source>
        <dbReference type="PROSITE" id="PS50240"/>
    </source>
</evidence>
<feature type="domain" description="Peptidase S1" evidence="3">
    <location>
        <begin position="52"/>
        <end position="325"/>
    </location>
</feature>